<proteinExistence type="predicted"/>
<dbReference type="AlphaFoldDB" id="A0A3P2RGK3"/>
<reference evidence="1 2" key="1">
    <citation type="submission" date="2018-10" db="EMBL/GenBank/DDBJ databases">
        <title>Draft genome sequence of Weissella viridescens UCO-SMC3.</title>
        <authorList>
            <person name="Garcia-Cancino A."/>
            <person name="Espinoza-Monje M."/>
            <person name="Albarracin L."/>
            <person name="Garcia-Castillo V."/>
            <person name="Campos-Martin J."/>
            <person name="Nakano Y."/>
            <person name="Guitierrez-Zamorano C."/>
            <person name="Ikeda-Ohtsubo W."/>
            <person name="Morita H."/>
            <person name="Kitazawa H."/>
            <person name="Villena J."/>
        </authorList>
    </citation>
    <scope>NUCLEOTIDE SEQUENCE [LARGE SCALE GENOMIC DNA]</scope>
    <source>
        <strain evidence="1 2">UCO-SMC3</strain>
    </source>
</reference>
<name>A0A3P2RGK3_WEIVI</name>
<evidence type="ECO:0000313" key="2">
    <source>
        <dbReference type="Proteomes" id="UP000275836"/>
    </source>
</evidence>
<dbReference type="EMBL" id="RHGY01000001">
    <property type="protein sequence ID" value="RRG18675.1"/>
    <property type="molecule type" value="Genomic_DNA"/>
</dbReference>
<dbReference type="Proteomes" id="UP000275836">
    <property type="component" value="Unassembled WGS sequence"/>
</dbReference>
<sequence length="67" mass="7812">MDRIVQTEQNFDFVFSYDAVDYRINIVKFNNEALEIGSILLAETDLFETMTFETGKPDMWLLQPSVT</sequence>
<evidence type="ECO:0000313" key="1">
    <source>
        <dbReference type="EMBL" id="RRG18675.1"/>
    </source>
</evidence>
<dbReference type="RefSeq" id="WP_124942618.1">
    <property type="nucleotide sequence ID" value="NZ_RHGY01000001.1"/>
</dbReference>
<comment type="caution">
    <text evidence="1">The sequence shown here is derived from an EMBL/GenBank/DDBJ whole genome shotgun (WGS) entry which is preliminary data.</text>
</comment>
<protein>
    <submittedName>
        <fullName evidence="1">Uncharacterized protein</fullName>
    </submittedName>
</protein>
<gene>
    <name evidence="1" type="ORF">D3P96_01435</name>
</gene>
<organism evidence="1 2">
    <name type="scientific">Weissella viridescens</name>
    <name type="common">Lactobacillus viridescens</name>
    <dbReference type="NCBI Taxonomy" id="1629"/>
    <lineage>
        <taxon>Bacteria</taxon>
        <taxon>Bacillati</taxon>
        <taxon>Bacillota</taxon>
        <taxon>Bacilli</taxon>
        <taxon>Lactobacillales</taxon>
        <taxon>Lactobacillaceae</taxon>
        <taxon>Weissella</taxon>
    </lineage>
</organism>
<accession>A0A3P2RGK3</accession>